<name>A0AAV5U081_9BILA</name>
<dbReference type="AlphaFoldDB" id="A0AAV5U081"/>
<keyword evidence="1" id="KW-0812">Transmembrane</keyword>
<dbReference type="Proteomes" id="UP001432027">
    <property type="component" value="Unassembled WGS sequence"/>
</dbReference>
<accession>A0AAV5U081</accession>
<gene>
    <name evidence="2" type="ORF">PENTCL1PPCAC_22105</name>
</gene>
<keyword evidence="3" id="KW-1185">Reference proteome</keyword>
<reference evidence="2" key="1">
    <citation type="submission" date="2023-10" db="EMBL/GenBank/DDBJ databases">
        <title>Genome assembly of Pristionchus species.</title>
        <authorList>
            <person name="Yoshida K."/>
            <person name="Sommer R.J."/>
        </authorList>
    </citation>
    <scope>NUCLEOTIDE SEQUENCE</scope>
    <source>
        <strain evidence="2">RS0144</strain>
    </source>
</reference>
<sequence length="149" mass="16889">MTVFNANDPKYQSCCCGAHVTTLARVFVILGVVGSMLDLLILSMHWEHILSNLFACLGAVAIFKEMRGLILVYIALSAIASILDMFDIMTDTYANPKYKDVKQFVVPFMAVLCLIIAVIEFIVYRVYWNLARFIKDRENAPELPVVYQE</sequence>
<evidence type="ECO:0000313" key="3">
    <source>
        <dbReference type="Proteomes" id="UP001432027"/>
    </source>
</evidence>
<evidence type="ECO:0000256" key="1">
    <source>
        <dbReference type="SAM" id="Phobius"/>
    </source>
</evidence>
<feature type="transmembrane region" description="Helical" evidence="1">
    <location>
        <begin position="45"/>
        <end position="63"/>
    </location>
</feature>
<evidence type="ECO:0000313" key="2">
    <source>
        <dbReference type="EMBL" id="GMS99930.1"/>
    </source>
</evidence>
<feature type="transmembrane region" description="Helical" evidence="1">
    <location>
        <begin position="104"/>
        <end position="127"/>
    </location>
</feature>
<feature type="transmembrane region" description="Helical" evidence="1">
    <location>
        <begin position="70"/>
        <end position="89"/>
    </location>
</feature>
<organism evidence="2 3">
    <name type="scientific">Pristionchus entomophagus</name>
    <dbReference type="NCBI Taxonomy" id="358040"/>
    <lineage>
        <taxon>Eukaryota</taxon>
        <taxon>Metazoa</taxon>
        <taxon>Ecdysozoa</taxon>
        <taxon>Nematoda</taxon>
        <taxon>Chromadorea</taxon>
        <taxon>Rhabditida</taxon>
        <taxon>Rhabditina</taxon>
        <taxon>Diplogasteromorpha</taxon>
        <taxon>Diplogasteroidea</taxon>
        <taxon>Neodiplogasteridae</taxon>
        <taxon>Pristionchus</taxon>
    </lineage>
</organism>
<dbReference type="EMBL" id="BTSX01000005">
    <property type="protein sequence ID" value="GMS99930.1"/>
    <property type="molecule type" value="Genomic_DNA"/>
</dbReference>
<proteinExistence type="predicted"/>
<keyword evidence="1" id="KW-1133">Transmembrane helix</keyword>
<comment type="caution">
    <text evidence="2">The sequence shown here is derived from an EMBL/GenBank/DDBJ whole genome shotgun (WGS) entry which is preliminary data.</text>
</comment>
<protein>
    <submittedName>
        <fullName evidence="2">Uncharacterized protein</fullName>
    </submittedName>
</protein>
<keyword evidence="1" id="KW-0472">Membrane</keyword>